<evidence type="ECO:0000256" key="4">
    <source>
        <dbReference type="ARBA" id="ARBA00023002"/>
    </source>
</evidence>
<organism evidence="7 8">
    <name type="scientific">Saccharothrix espanaensis (strain ATCC 51144 / DSM 44229 / JCM 9112 / NBRC 15066 / NRRL 15764)</name>
    <dbReference type="NCBI Taxonomy" id="1179773"/>
    <lineage>
        <taxon>Bacteria</taxon>
        <taxon>Bacillati</taxon>
        <taxon>Actinomycetota</taxon>
        <taxon>Actinomycetes</taxon>
        <taxon>Pseudonocardiales</taxon>
        <taxon>Pseudonocardiaceae</taxon>
        <taxon>Saccharothrix</taxon>
    </lineage>
</organism>
<dbReference type="Pfam" id="PF00067">
    <property type="entry name" value="p450"/>
    <property type="match status" value="1"/>
</dbReference>
<dbReference type="GO" id="GO:0016712">
    <property type="term" value="F:oxidoreductase activity, acting on paired donors, with incorporation or reduction of molecular oxygen, reduced flavin or flavoprotein as one donor, and incorporation of one atom of oxygen"/>
    <property type="evidence" value="ECO:0007669"/>
    <property type="project" value="UniProtKB-EC"/>
</dbReference>
<reference evidence="7 8" key="1">
    <citation type="journal article" date="2012" name="BMC Genomics">
        <title>Complete genome sequence of Saccharothrix espanaensis DSM 44229T and comparison to the other completely sequenced Pseudonocardiaceae.</title>
        <authorList>
            <person name="Strobel T."/>
            <person name="Al-Dilaimi A."/>
            <person name="Blom J."/>
            <person name="Gessner A."/>
            <person name="Kalinowski J."/>
            <person name="Luzhetska M."/>
            <person name="Puhler A."/>
            <person name="Szczepanowski R."/>
            <person name="Bechthold A."/>
            <person name="Ruckert C."/>
        </authorList>
    </citation>
    <scope>NUCLEOTIDE SEQUENCE [LARGE SCALE GENOMIC DNA]</scope>
    <source>
        <strain evidence="8">ATCC 51144 / DSM 44229 / JCM 9112 / NBRC 15066 / NRRL 15764</strain>
    </source>
</reference>
<evidence type="ECO:0000313" key="8">
    <source>
        <dbReference type="Proteomes" id="UP000006281"/>
    </source>
</evidence>
<proteinExistence type="inferred from homology"/>
<dbReference type="STRING" id="1179773.BN6_47510"/>
<comment type="similarity">
    <text evidence="1">Belongs to the cytochrome P450 family.</text>
</comment>
<dbReference type="GO" id="GO:0020037">
    <property type="term" value="F:heme binding"/>
    <property type="evidence" value="ECO:0007669"/>
    <property type="project" value="InterPro"/>
</dbReference>
<dbReference type="EC" id="1.14.14.1" evidence="7"/>
<dbReference type="EMBL" id="HE804045">
    <property type="protein sequence ID" value="CCH32026.1"/>
    <property type="molecule type" value="Genomic_DNA"/>
</dbReference>
<dbReference type="Proteomes" id="UP000006281">
    <property type="component" value="Chromosome"/>
</dbReference>
<evidence type="ECO:0000256" key="1">
    <source>
        <dbReference type="ARBA" id="ARBA00010617"/>
    </source>
</evidence>
<evidence type="ECO:0000256" key="5">
    <source>
        <dbReference type="ARBA" id="ARBA00023004"/>
    </source>
</evidence>
<dbReference type="HOGENOM" id="CLU_645029_0_0_11"/>
<dbReference type="PANTHER" id="PTHR24291">
    <property type="entry name" value="CYTOCHROME P450 FAMILY 4"/>
    <property type="match status" value="1"/>
</dbReference>
<dbReference type="PANTHER" id="PTHR24291:SF50">
    <property type="entry name" value="BIFUNCTIONAL ALBAFLAVENONE MONOOXYGENASE_TERPENE SYNTHASE"/>
    <property type="match status" value="1"/>
</dbReference>
<dbReference type="eggNOG" id="COG2124">
    <property type="taxonomic scope" value="Bacteria"/>
</dbReference>
<accession>K0K111</accession>
<dbReference type="OrthoDB" id="7376058at2"/>
<dbReference type="RefSeq" id="WP_015102138.1">
    <property type="nucleotide sequence ID" value="NC_019673.1"/>
</dbReference>
<protein>
    <submittedName>
        <fullName evidence="7">Cytochrome P450 family protein</fullName>
        <ecNumber evidence="7">1.14.14.1</ecNumber>
    </submittedName>
</protein>
<dbReference type="InterPro" id="IPR036396">
    <property type="entry name" value="Cyt_P450_sf"/>
</dbReference>
<keyword evidence="3" id="KW-0479">Metal-binding</keyword>
<sequence length="396" mass="44022">MAVASRLDTVRAVTRVLLPTVAKGVVVRRPAVMGLAERLQVDGSAIATMRALRARYGPEPLRLRITGRSVVLLLDPHDVERVLAESPEPFALATREKRAALEHFQPHGSLVSRGPARDRRRRFNEEVLRPGRIDAAAVARDEADLLVRHAASTGVLDWEGFAQAWWRLARRIVLGLGARNDDALTDDLKTLRQHGNWAYLHPRRDRLRERFDRRLRAHLDRAEPGSLASLADPDALREQVPHWLFAFDAAGIVTMRALALGGEGAAGILEAARLWPTTPVILRESTRPTRWHGTVLPRGTTFIVFTPYFHRDPDRLPYADRYAPEIWPHPDDPALVPFSAGPGVCPGRDLVLTTAGTTLDALRAGLSFPHLDAPLPATLDHFRLRFPVTRSAPARS</sequence>
<dbReference type="AlphaFoldDB" id="K0K111"/>
<name>K0K111_SACES</name>
<dbReference type="GO" id="GO:0005506">
    <property type="term" value="F:iron ion binding"/>
    <property type="evidence" value="ECO:0007669"/>
    <property type="project" value="InterPro"/>
</dbReference>
<evidence type="ECO:0000256" key="6">
    <source>
        <dbReference type="ARBA" id="ARBA00023033"/>
    </source>
</evidence>
<keyword evidence="5" id="KW-0408">Iron</keyword>
<dbReference type="InterPro" id="IPR050196">
    <property type="entry name" value="Cytochrome_P450_Monoox"/>
</dbReference>
<dbReference type="KEGG" id="sesp:BN6_47510"/>
<gene>
    <name evidence="7" type="ordered locus">BN6_47510</name>
</gene>
<dbReference type="PATRIC" id="fig|1179773.3.peg.4759"/>
<keyword evidence="2" id="KW-0349">Heme</keyword>
<dbReference type="Gene3D" id="1.10.630.10">
    <property type="entry name" value="Cytochrome P450"/>
    <property type="match status" value="2"/>
</dbReference>
<evidence type="ECO:0000256" key="2">
    <source>
        <dbReference type="ARBA" id="ARBA00022617"/>
    </source>
</evidence>
<dbReference type="BioCyc" id="SESP1179773:BN6_RS22980-MONOMER"/>
<evidence type="ECO:0000313" key="7">
    <source>
        <dbReference type="EMBL" id="CCH32026.1"/>
    </source>
</evidence>
<keyword evidence="6" id="KW-0503">Monooxygenase</keyword>
<evidence type="ECO:0000256" key="3">
    <source>
        <dbReference type="ARBA" id="ARBA00022723"/>
    </source>
</evidence>
<dbReference type="InterPro" id="IPR001128">
    <property type="entry name" value="Cyt_P450"/>
</dbReference>
<keyword evidence="8" id="KW-1185">Reference proteome</keyword>
<dbReference type="SUPFAM" id="SSF48264">
    <property type="entry name" value="Cytochrome P450"/>
    <property type="match status" value="1"/>
</dbReference>
<keyword evidence="4 7" id="KW-0560">Oxidoreductase</keyword>